<keyword evidence="2" id="KW-1185">Reference proteome</keyword>
<dbReference type="AlphaFoldDB" id="A0AAD5TB24"/>
<evidence type="ECO:0000313" key="1">
    <source>
        <dbReference type="EMBL" id="KAJ3141422.1"/>
    </source>
</evidence>
<evidence type="ECO:0000313" key="2">
    <source>
        <dbReference type="Proteomes" id="UP001211907"/>
    </source>
</evidence>
<name>A0AAD5TB24_9FUNG</name>
<organism evidence="1 2">
    <name type="scientific">Physocladia obscura</name>
    <dbReference type="NCBI Taxonomy" id="109957"/>
    <lineage>
        <taxon>Eukaryota</taxon>
        <taxon>Fungi</taxon>
        <taxon>Fungi incertae sedis</taxon>
        <taxon>Chytridiomycota</taxon>
        <taxon>Chytridiomycota incertae sedis</taxon>
        <taxon>Chytridiomycetes</taxon>
        <taxon>Chytridiales</taxon>
        <taxon>Chytriomycetaceae</taxon>
        <taxon>Physocladia</taxon>
    </lineage>
</organism>
<gene>
    <name evidence="1" type="ORF">HK100_006851</name>
</gene>
<protein>
    <submittedName>
        <fullName evidence="1">Uncharacterized protein</fullName>
    </submittedName>
</protein>
<accession>A0AAD5TB24</accession>
<dbReference type="EMBL" id="JADGJH010000032">
    <property type="protein sequence ID" value="KAJ3141422.1"/>
    <property type="molecule type" value="Genomic_DNA"/>
</dbReference>
<dbReference type="Proteomes" id="UP001211907">
    <property type="component" value="Unassembled WGS sequence"/>
</dbReference>
<reference evidence="1" key="1">
    <citation type="submission" date="2020-05" db="EMBL/GenBank/DDBJ databases">
        <title>Phylogenomic resolution of chytrid fungi.</title>
        <authorList>
            <person name="Stajich J.E."/>
            <person name="Amses K."/>
            <person name="Simmons R."/>
            <person name="Seto K."/>
            <person name="Myers J."/>
            <person name="Bonds A."/>
            <person name="Quandt C.A."/>
            <person name="Barry K."/>
            <person name="Liu P."/>
            <person name="Grigoriev I."/>
            <person name="Longcore J.E."/>
            <person name="James T.Y."/>
        </authorList>
    </citation>
    <scope>NUCLEOTIDE SEQUENCE</scope>
    <source>
        <strain evidence="1">JEL0513</strain>
    </source>
</reference>
<comment type="caution">
    <text evidence="1">The sequence shown here is derived from an EMBL/GenBank/DDBJ whole genome shotgun (WGS) entry which is preliminary data.</text>
</comment>
<sequence length="173" mass="19324">MNTIADTSSANKQPLVRVIPDFRFPTSPKPGAALSAVLSAYYSDSPTKQSLTHPQLHQHRMHYQHAGAFRYSHPQSHEHQPQYSDVSATGIRPISDLFTPLHTVANFQSSHVPTSKLAFGGSRISGVKRKGTDNDIFSQQQGEQFKVTEFSTKLQKFNTQIDDTVYEYYPSGV</sequence>
<proteinExistence type="predicted"/>